<organism evidence="7">
    <name type="scientific">Salvia splendens</name>
    <name type="common">Scarlet sage</name>
    <dbReference type="NCBI Taxonomy" id="180675"/>
    <lineage>
        <taxon>Eukaryota</taxon>
        <taxon>Viridiplantae</taxon>
        <taxon>Streptophyta</taxon>
        <taxon>Embryophyta</taxon>
        <taxon>Tracheophyta</taxon>
        <taxon>Spermatophyta</taxon>
        <taxon>Magnoliopsida</taxon>
        <taxon>eudicotyledons</taxon>
        <taxon>Gunneridae</taxon>
        <taxon>Pentapetalae</taxon>
        <taxon>asterids</taxon>
        <taxon>lamiids</taxon>
        <taxon>Lamiales</taxon>
        <taxon>Lamiaceae</taxon>
        <taxon>Nepetoideae</taxon>
        <taxon>Mentheae</taxon>
        <taxon>Salviinae</taxon>
        <taxon>Salvia</taxon>
        <taxon>Salvia subgen. Calosphace</taxon>
        <taxon>core Calosphace</taxon>
    </lineage>
</organism>
<dbReference type="AlphaFoldDB" id="A0A8X8WZ41"/>
<protein>
    <recommendedName>
        <fullName evidence="6">Bromodomain associated domain-containing protein</fullName>
    </recommendedName>
</protein>
<dbReference type="InterPro" id="IPR006565">
    <property type="entry name" value="BTP"/>
</dbReference>
<comment type="subcellular location">
    <subcellularLocation>
        <location evidence="1">Nucleus</location>
    </subcellularLocation>
</comment>
<dbReference type="InterPro" id="IPR037818">
    <property type="entry name" value="TAF8"/>
</dbReference>
<dbReference type="EMBL" id="PNBA02000013">
    <property type="protein sequence ID" value="KAG6403776.1"/>
    <property type="molecule type" value="Genomic_DNA"/>
</dbReference>
<dbReference type="Proteomes" id="UP000298416">
    <property type="component" value="Unassembled WGS sequence"/>
</dbReference>
<gene>
    <name evidence="7" type="ORF">SASPL_136008</name>
</gene>
<reference evidence="7" key="1">
    <citation type="submission" date="2018-01" db="EMBL/GenBank/DDBJ databases">
        <authorList>
            <person name="Mao J.F."/>
        </authorList>
    </citation>
    <scope>NUCLEOTIDE SEQUENCE</scope>
    <source>
        <strain evidence="7">Huo1</strain>
        <tissue evidence="7">Leaf</tissue>
    </source>
</reference>
<evidence type="ECO:0000256" key="2">
    <source>
        <dbReference type="ARBA" id="ARBA00023015"/>
    </source>
</evidence>
<sequence length="73" mass="7785">MSDGGEAEGKRDENNDSNMRFGAGGYSRAIARVAMARICEGIGFEGVNESALDSLADIAFRYVCELGIVVHTL</sequence>
<keyword evidence="3" id="KW-0804">Transcription</keyword>
<dbReference type="Gene3D" id="1.10.20.10">
    <property type="entry name" value="Histone, subunit A"/>
    <property type="match status" value="1"/>
</dbReference>
<evidence type="ECO:0000313" key="8">
    <source>
        <dbReference type="Proteomes" id="UP000298416"/>
    </source>
</evidence>
<dbReference type="Pfam" id="PF07524">
    <property type="entry name" value="Bromo_TP"/>
    <property type="match status" value="1"/>
</dbReference>
<evidence type="ECO:0000256" key="5">
    <source>
        <dbReference type="SAM" id="MobiDB-lite"/>
    </source>
</evidence>
<feature type="region of interest" description="Disordered" evidence="5">
    <location>
        <begin position="1"/>
        <end position="22"/>
    </location>
</feature>
<evidence type="ECO:0000313" key="7">
    <source>
        <dbReference type="EMBL" id="KAG6403776.1"/>
    </source>
</evidence>
<dbReference type="InterPro" id="IPR009072">
    <property type="entry name" value="Histone-fold"/>
</dbReference>
<accession>A0A8X8WZ41</accession>
<dbReference type="GO" id="GO:0046982">
    <property type="term" value="F:protein heterodimerization activity"/>
    <property type="evidence" value="ECO:0007669"/>
    <property type="project" value="InterPro"/>
</dbReference>
<proteinExistence type="predicted"/>
<comment type="caution">
    <text evidence="7">The sequence shown here is derived from an EMBL/GenBank/DDBJ whole genome shotgun (WGS) entry which is preliminary data.</text>
</comment>
<keyword evidence="2" id="KW-0805">Transcription regulation</keyword>
<evidence type="ECO:0000256" key="4">
    <source>
        <dbReference type="ARBA" id="ARBA00023242"/>
    </source>
</evidence>
<keyword evidence="4" id="KW-0539">Nucleus</keyword>
<reference evidence="7" key="2">
    <citation type="submission" date="2020-08" db="EMBL/GenBank/DDBJ databases">
        <title>Plant Genome Project.</title>
        <authorList>
            <person name="Zhang R.-G."/>
        </authorList>
    </citation>
    <scope>NUCLEOTIDE SEQUENCE</scope>
    <source>
        <strain evidence="7">Huo1</strain>
        <tissue evidence="7">Leaf</tissue>
    </source>
</reference>
<name>A0A8X8WZ41_SALSN</name>
<keyword evidence="8" id="KW-1185">Reference proteome</keyword>
<dbReference type="GO" id="GO:0005669">
    <property type="term" value="C:transcription factor TFIID complex"/>
    <property type="evidence" value="ECO:0007669"/>
    <property type="project" value="InterPro"/>
</dbReference>
<dbReference type="PANTHER" id="PTHR46338">
    <property type="entry name" value="TRANSCRIPTION INITIATION FACTOR TFIID SUBUNIT 8"/>
    <property type="match status" value="1"/>
</dbReference>
<evidence type="ECO:0000256" key="3">
    <source>
        <dbReference type="ARBA" id="ARBA00023163"/>
    </source>
</evidence>
<evidence type="ECO:0000256" key="1">
    <source>
        <dbReference type="ARBA" id="ARBA00004123"/>
    </source>
</evidence>
<dbReference type="PANTHER" id="PTHR46338:SF1">
    <property type="entry name" value="TRANSCRIPTION INITIATION FACTOR TFIID SUBUNIT 8"/>
    <property type="match status" value="1"/>
</dbReference>
<evidence type="ECO:0000259" key="6">
    <source>
        <dbReference type="Pfam" id="PF07524"/>
    </source>
</evidence>
<feature type="domain" description="Bromodomain associated" evidence="6">
    <location>
        <begin position="26"/>
        <end position="70"/>
    </location>
</feature>